<gene>
    <name evidence="2" type="ORF">MENT_LOCUS26784</name>
</gene>
<proteinExistence type="predicted"/>
<protein>
    <submittedName>
        <fullName evidence="2">Uncharacterized protein</fullName>
    </submittedName>
</protein>
<accession>A0A6V7VL08</accession>
<dbReference type="EMBL" id="CAJEWN010000247">
    <property type="protein sequence ID" value="CAD2175078.1"/>
    <property type="molecule type" value="Genomic_DNA"/>
</dbReference>
<comment type="caution">
    <text evidence="2">The sequence shown here is derived from an EMBL/GenBank/DDBJ whole genome shotgun (WGS) entry which is preliminary data.</text>
</comment>
<name>A0A6V7VL08_MELEN</name>
<sequence length="77" mass="8453">MLPAISIVAIVIIGFCIGLLFMAIPLCFLAIISFCSTCIFAGRLGSLSIRQRSLINLLNQFRDEFIVYVNSRFPGPG</sequence>
<dbReference type="AlphaFoldDB" id="A0A6V7VL08"/>
<reference evidence="2 3" key="1">
    <citation type="submission" date="2020-08" db="EMBL/GenBank/DDBJ databases">
        <authorList>
            <person name="Koutsovoulos G."/>
            <person name="Danchin GJ E."/>
        </authorList>
    </citation>
    <scope>NUCLEOTIDE SEQUENCE [LARGE SCALE GENOMIC DNA]</scope>
</reference>
<keyword evidence="1" id="KW-1133">Transmembrane helix</keyword>
<evidence type="ECO:0000313" key="2">
    <source>
        <dbReference type="EMBL" id="CAD2175078.1"/>
    </source>
</evidence>
<dbReference type="Proteomes" id="UP000580250">
    <property type="component" value="Unassembled WGS sequence"/>
</dbReference>
<organism evidence="2 3">
    <name type="scientific">Meloidogyne enterolobii</name>
    <name type="common">Root-knot nematode worm</name>
    <name type="synonym">Meloidogyne mayaguensis</name>
    <dbReference type="NCBI Taxonomy" id="390850"/>
    <lineage>
        <taxon>Eukaryota</taxon>
        <taxon>Metazoa</taxon>
        <taxon>Ecdysozoa</taxon>
        <taxon>Nematoda</taxon>
        <taxon>Chromadorea</taxon>
        <taxon>Rhabditida</taxon>
        <taxon>Tylenchina</taxon>
        <taxon>Tylenchomorpha</taxon>
        <taxon>Tylenchoidea</taxon>
        <taxon>Meloidogynidae</taxon>
        <taxon>Meloidogyninae</taxon>
        <taxon>Meloidogyne</taxon>
    </lineage>
</organism>
<keyword evidence="1" id="KW-0472">Membrane</keyword>
<feature type="transmembrane region" description="Helical" evidence="1">
    <location>
        <begin position="7"/>
        <end position="34"/>
    </location>
</feature>
<evidence type="ECO:0000313" key="3">
    <source>
        <dbReference type="Proteomes" id="UP000580250"/>
    </source>
</evidence>
<evidence type="ECO:0000256" key="1">
    <source>
        <dbReference type="SAM" id="Phobius"/>
    </source>
</evidence>
<keyword evidence="1" id="KW-0812">Transmembrane</keyword>